<accession>A0A183DJJ7</accession>
<dbReference type="GO" id="GO:0010557">
    <property type="term" value="P:positive regulation of macromolecule biosynthetic process"/>
    <property type="evidence" value="ECO:0007669"/>
    <property type="project" value="UniProtKB-ARBA"/>
</dbReference>
<evidence type="ECO:0000313" key="7">
    <source>
        <dbReference type="WBParaSite" id="GPUH_0000889801-mRNA-1"/>
    </source>
</evidence>
<sequence length="102" mass="12120">LFAAYRDACRASHYLGYSNEETEGKSWYSYVHPDDLPDIAYKHRVLCEHKDGSVMCLLRMQTASSAWLWLHAVFTGKDYLHQHHCKRSQHLIQIIYQVLRYF</sequence>
<dbReference type="CDD" id="cd00130">
    <property type="entry name" value="PAS"/>
    <property type="match status" value="1"/>
</dbReference>
<keyword evidence="4" id="KW-0804">Transcription</keyword>
<dbReference type="InterPro" id="IPR013655">
    <property type="entry name" value="PAS_fold_3"/>
</dbReference>
<dbReference type="GO" id="GO:0000977">
    <property type="term" value="F:RNA polymerase II transcription regulatory region sequence-specific DNA binding"/>
    <property type="evidence" value="ECO:0007669"/>
    <property type="project" value="TreeGrafter"/>
</dbReference>
<dbReference type="Gene3D" id="3.30.450.20">
    <property type="entry name" value="PAS domain"/>
    <property type="match status" value="1"/>
</dbReference>
<evidence type="ECO:0000256" key="1">
    <source>
        <dbReference type="ARBA" id="ARBA00004123"/>
    </source>
</evidence>
<evidence type="ECO:0000256" key="4">
    <source>
        <dbReference type="ARBA" id="ARBA00023163"/>
    </source>
</evidence>
<name>A0A183DJJ7_9BILA</name>
<dbReference type="SUPFAM" id="SSF55785">
    <property type="entry name" value="PYP-like sensor domain (PAS domain)"/>
    <property type="match status" value="1"/>
</dbReference>
<evidence type="ECO:0000259" key="6">
    <source>
        <dbReference type="PROSITE" id="PS50112"/>
    </source>
</evidence>
<dbReference type="PANTHER" id="PTHR23043">
    <property type="entry name" value="HYPOXIA-INDUCIBLE FACTOR 1 ALPHA"/>
    <property type="match status" value="1"/>
</dbReference>
<keyword evidence="2" id="KW-0805">Transcription regulation</keyword>
<organism evidence="7">
    <name type="scientific">Gongylonema pulchrum</name>
    <dbReference type="NCBI Taxonomy" id="637853"/>
    <lineage>
        <taxon>Eukaryota</taxon>
        <taxon>Metazoa</taxon>
        <taxon>Ecdysozoa</taxon>
        <taxon>Nematoda</taxon>
        <taxon>Chromadorea</taxon>
        <taxon>Rhabditida</taxon>
        <taxon>Spirurina</taxon>
        <taxon>Spiruromorpha</taxon>
        <taxon>Spiruroidea</taxon>
        <taxon>Gongylonematidae</taxon>
        <taxon>Gongylonema</taxon>
    </lineage>
</organism>
<reference evidence="7" key="1">
    <citation type="submission" date="2016-06" db="UniProtKB">
        <authorList>
            <consortium name="WormBaseParasite"/>
        </authorList>
    </citation>
    <scope>IDENTIFICATION</scope>
</reference>
<dbReference type="InterPro" id="IPR035965">
    <property type="entry name" value="PAS-like_dom_sf"/>
</dbReference>
<dbReference type="PROSITE" id="PS50112">
    <property type="entry name" value="PAS"/>
    <property type="match status" value="1"/>
</dbReference>
<comment type="subcellular location">
    <subcellularLocation>
        <location evidence="1">Nucleus</location>
    </subcellularLocation>
</comment>
<dbReference type="WBParaSite" id="GPUH_0000889801-mRNA-1">
    <property type="protein sequence ID" value="GPUH_0000889801-mRNA-1"/>
    <property type="gene ID" value="GPUH_0000889801"/>
</dbReference>
<proteinExistence type="predicted"/>
<dbReference type="Pfam" id="PF08447">
    <property type="entry name" value="PAS_3"/>
    <property type="match status" value="1"/>
</dbReference>
<dbReference type="GO" id="GO:0000981">
    <property type="term" value="F:DNA-binding transcription factor activity, RNA polymerase II-specific"/>
    <property type="evidence" value="ECO:0007669"/>
    <property type="project" value="TreeGrafter"/>
</dbReference>
<dbReference type="InterPro" id="IPR000014">
    <property type="entry name" value="PAS"/>
</dbReference>
<dbReference type="AlphaFoldDB" id="A0A183DJJ7"/>
<protein>
    <submittedName>
        <fullName evidence="7">PAS domain-containing protein</fullName>
    </submittedName>
</protein>
<evidence type="ECO:0000256" key="5">
    <source>
        <dbReference type="ARBA" id="ARBA00023242"/>
    </source>
</evidence>
<evidence type="ECO:0000256" key="3">
    <source>
        <dbReference type="ARBA" id="ARBA00023125"/>
    </source>
</evidence>
<keyword evidence="3" id="KW-0238">DNA-binding</keyword>
<dbReference type="PANTHER" id="PTHR23043:SF39">
    <property type="entry name" value="DYSFUSION, ISOFORM D"/>
    <property type="match status" value="1"/>
</dbReference>
<keyword evidence="5" id="KW-0539">Nucleus</keyword>
<dbReference type="GO" id="GO:0005634">
    <property type="term" value="C:nucleus"/>
    <property type="evidence" value="ECO:0007669"/>
    <property type="project" value="UniProtKB-SubCell"/>
</dbReference>
<evidence type="ECO:0000256" key="2">
    <source>
        <dbReference type="ARBA" id="ARBA00023015"/>
    </source>
</evidence>
<feature type="domain" description="PAS" evidence="6">
    <location>
        <begin position="11"/>
        <end position="35"/>
    </location>
</feature>